<evidence type="ECO:0000256" key="1">
    <source>
        <dbReference type="SAM" id="SignalP"/>
    </source>
</evidence>
<dbReference type="PANTHER" id="PTHR21479:SF22">
    <property type="entry name" value="PROTEIN CBG07241"/>
    <property type="match status" value="1"/>
</dbReference>
<reference evidence="3" key="1">
    <citation type="submission" date="2011-07" db="EMBL/GenBank/DDBJ databases">
        <authorList>
            <consortium name="Caenorhabditis brenneri Sequencing and Analysis Consortium"/>
            <person name="Wilson R.K."/>
        </authorList>
    </citation>
    <scope>NUCLEOTIDE SEQUENCE [LARGE SCALE GENOMIC DNA]</scope>
    <source>
        <strain evidence="3">PB2801</strain>
    </source>
</reference>
<keyword evidence="1" id="KW-0732">Signal</keyword>
<dbReference type="HOGENOM" id="CLU_1391336_0_0_1"/>
<accession>G0N4D2</accession>
<dbReference type="EMBL" id="GL379837">
    <property type="protein sequence ID" value="EGT52453.1"/>
    <property type="molecule type" value="Genomic_DNA"/>
</dbReference>
<feature type="chain" id="PRO_5003404606" evidence="1">
    <location>
        <begin position="21"/>
        <end position="199"/>
    </location>
</feature>
<dbReference type="PANTHER" id="PTHR21479">
    <property type="match status" value="1"/>
</dbReference>
<dbReference type="AlphaFoldDB" id="G0N4D2"/>
<name>G0N4D2_CAEBE</name>
<evidence type="ECO:0000313" key="2">
    <source>
        <dbReference type="EMBL" id="EGT52453.1"/>
    </source>
</evidence>
<organism evidence="3">
    <name type="scientific">Caenorhabditis brenneri</name>
    <name type="common">Nematode worm</name>
    <dbReference type="NCBI Taxonomy" id="135651"/>
    <lineage>
        <taxon>Eukaryota</taxon>
        <taxon>Metazoa</taxon>
        <taxon>Ecdysozoa</taxon>
        <taxon>Nematoda</taxon>
        <taxon>Chromadorea</taxon>
        <taxon>Rhabditida</taxon>
        <taxon>Rhabditina</taxon>
        <taxon>Rhabditomorpha</taxon>
        <taxon>Rhabditoidea</taxon>
        <taxon>Rhabditidae</taxon>
        <taxon>Peloderinae</taxon>
        <taxon>Caenorhabditis</taxon>
    </lineage>
</organism>
<gene>
    <name evidence="2" type="ORF">CAEBREN_19411</name>
</gene>
<evidence type="ECO:0000313" key="3">
    <source>
        <dbReference type="Proteomes" id="UP000008068"/>
    </source>
</evidence>
<dbReference type="InParanoid" id="G0N4D2"/>
<dbReference type="Proteomes" id="UP000008068">
    <property type="component" value="Unassembled WGS sequence"/>
</dbReference>
<keyword evidence="3" id="KW-1185">Reference proteome</keyword>
<protein>
    <submittedName>
        <fullName evidence="2">Uncharacterized protein</fullName>
    </submittedName>
</protein>
<proteinExistence type="predicted"/>
<sequence length="199" mass="23449">MKSTIHLVALIFAYINIAHGWPEFCFREKTDRLRTVVEYFGNLTCDVRPNFCAFIYYVEYDFGSFNEDVEFIPFQCTKTGTLSHHSFVIFRNGDGGDNFYEPMIKIIHDCTSLPKTKYSPAGTLGVYDYYLKEVDINYNVDYFNYTVDVSDKGLFVEELNETNKRFLNWIAQDTPQVREWLAIRKPANYDIYDDEEREC</sequence>
<feature type="signal peptide" evidence="1">
    <location>
        <begin position="1"/>
        <end position="20"/>
    </location>
</feature>